<evidence type="ECO:0000256" key="3">
    <source>
        <dbReference type="ARBA" id="ARBA00023172"/>
    </source>
</evidence>
<evidence type="ECO:0000313" key="4">
    <source>
        <dbReference type="EMBL" id="MPM23016.1"/>
    </source>
</evidence>
<accession>A0A644Y3B8</accession>
<evidence type="ECO:0000256" key="1">
    <source>
        <dbReference type="ARBA" id="ARBA00022578"/>
    </source>
</evidence>
<dbReference type="Pfam" id="PF00872">
    <property type="entry name" value="Transposase_mut"/>
    <property type="match status" value="1"/>
</dbReference>
<keyword evidence="3" id="KW-0233">DNA recombination</keyword>
<dbReference type="GO" id="GO:0006313">
    <property type="term" value="P:DNA transposition"/>
    <property type="evidence" value="ECO:0007669"/>
    <property type="project" value="InterPro"/>
</dbReference>
<dbReference type="NCBIfam" id="NF033543">
    <property type="entry name" value="transpos_IS256"/>
    <property type="match status" value="1"/>
</dbReference>
<protein>
    <submittedName>
        <fullName evidence="4">IS256 family transposase ISDha1</fullName>
    </submittedName>
</protein>
<keyword evidence="1" id="KW-0815">Transposition</keyword>
<gene>
    <name evidence="4" type="ORF">SDC9_69478</name>
</gene>
<comment type="caution">
    <text evidence="4">The sequence shown here is derived from an EMBL/GenBank/DDBJ whole genome shotgun (WGS) entry which is preliminary data.</text>
</comment>
<reference evidence="4" key="1">
    <citation type="submission" date="2019-08" db="EMBL/GenBank/DDBJ databases">
        <authorList>
            <person name="Kucharzyk K."/>
            <person name="Murdoch R.W."/>
            <person name="Higgins S."/>
            <person name="Loffler F."/>
        </authorList>
    </citation>
    <scope>NUCLEOTIDE SEQUENCE</scope>
</reference>
<dbReference type="PROSITE" id="PS01007">
    <property type="entry name" value="TRANSPOSASE_MUTATOR"/>
    <property type="match status" value="1"/>
</dbReference>
<proteinExistence type="predicted"/>
<evidence type="ECO:0000256" key="2">
    <source>
        <dbReference type="ARBA" id="ARBA00023125"/>
    </source>
</evidence>
<dbReference type="InterPro" id="IPR001207">
    <property type="entry name" value="Transposase_mutator"/>
</dbReference>
<name>A0A644Y3B8_9ZZZZ</name>
<sequence>MAQGKNITGLTDLLLKCMSEPDPMLSMLEWLCKQLMEVEVSGIVGAEKNVHNPSRNDYRCGYRPRRLDTRMGTMYLMVPKLRSRGYIPFFVTERKRSEAALIQVIQEAFVQGVSTRKMEKLAHSLGIENLSRSQVSEMTKGLNEQVQDFRSRSLAGHYPVIWTDALYEKVRVDGRVVSMAVLVACGVNAQGQREVLAVEPMMDESKESYSQLFQNLKQRGMETPSLVVSDANKGLISAIRESFPGASWQRCKVHFMRNILAHVPQKEKDAFAAQLKETWLAPSAELARQRARLLSERYEKRFPKAIEVLEEGLEDSLAFYAFPELDARKISSTNMLERLNKEIRRRTSVVGIFPNPDSYLRLVTTYLIEYAEDWAVSRAYLNPKSIQTLLLNAA</sequence>
<dbReference type="GO" id="GO:0004803">
    <property type="term" value="F:transposase activity"/>
    <property type="evidence" value="ECO:0007669"/>
    <property type="project" value="InterPro"/>
</dbReference>
<dbReference type="PANTHER" id="PTHR33217">
    <property type="entry name" value="TRANSPOSASE FOR INSERTION SEQUENCE ELEMENT IS1081"/>
    <property type="match status" value="1"/>
</dbReference>
<dbReference type="GO" id="GO:0003677">
    <property type="term" value="F:DNA binding"/>
    <property type="evidence" value="ECO:0007669"/>
    <property type="project" value="UniProtKB-KW"/>
</dbReference>
<keyword evidence="2" id="KW-0238">DNA-binding</keyword>
<dbReference type="PANTHER" id="PTHR33217:SF7">
    <property type="entry name" value="TRANSPOSASE FOR INSERTION SEQUENCE ELEMENT IS1081"/>
    <property type="match status" value="1"/>
</dbReference>
<organism evidence="4">
    <name type="scientific">bioreactor metagenome</name>
    <dbReference type="NCBI Taxonomy" id="1076179"/>
    <lineage>
        <taxon>unclassified sequences</taxon>
        <taxon>metagenomes</taxon>
        <taxon>ecological metagenomes</taxon>
    </lineage>
</organism>
<dbReference type="AlphaFoldDB" id="A0A644Y3B8"/>
<dbReference type="EMBL" id="VSSQ01003937">
    <property type="protein sequence ID" value="MPM23016.1"/>
    <property type="molecule type" value="Genomic_DNA"/>
</dbReference>